<dbReference type="Gene3D" id="3.30.70.270">
    <property type="match status" value="1"/>
</dbReference>
<dbReference type="PANTHER" id="PTHR11076:SF33">
    <property type="entry name" value="DNA POLYMERASE KAPPA"/>
    <property type="match status" value="1"/>
</dbReference>
<dbReference type="InterPro" id="IPR001126">
    <property type="entry name" value="UmuC"/>
</dbReference>
<sequence length="220" mass="24174">MRRTKTTTHTSQSDYETVFTNAKAGMDGVDKDKVKQIVYEMSKGSAHFANEQRKEAQVMQRIERMKGQAAKLTPTQLQGSERAADGRIASLEATRDLSKTWLHIDMDAFYAAVETLDDPSLASKPMAVGGMGMISTANYVARTFGVRSAMPGFIARKLCPELLFVKPDFEKYTKASHVTRGVFAIYDPKFMAGSLDEAYLDVTAVCLARGITGIMPASKP</sequence>
<protein>
    <recommendedName>
        <fullName evidence="1">UmuC domain-containing protein</fullName>
    </recommendedName>
</protein>
<dbReference type="SUPFAM" id="SSF56672">
    <property type="entry name" value="DNA/RNA polymerases"/>
    <property type="match status" value="1"/>
</dbReference>
<dbReference type="AlphaFoldDB" id="A0AAE0BSL6"/>
<dbReference type="InterPro" id="IPR043128">
    <property type="entry name" value="Rev_trsase/Diguanyl_cyclase"/>
</dbReference>
<dbReference type="Gene3D" id="1.10.150.810">
    <property type="match status" value="1"/>
</dbReference>
<comment type="caution">
    <text evidence="2">The sequence shown here is derived from an EMBL/GenBank/DDBJ whole genome shotgun (WGS) entry which is preliminary data.</text>
</comment>
<organism evidence="2 3">
    <name type="scientific">Cymbomonas tetramitiformis</name>
    <dbReference type="NCBI Taxonomy" id="36881"/>
    <lineage>
        <taxon>Eukaryota</taxon>
        <taxon>Viridiplantae</taxon>
        <taxon>Chlorophyta</taxon>
        <taxon>Pyramimonadophyceae</taxon>
        <taxon>Pyramimonadales</taxon>
        <taxon>Pyramimonadaceae</taxon>
        <taxon>Cymbomonas</taxon>
    </lineage>
</organism>
<keyword evidence="3" id="KW-1185">Reference proteome</keyword>
<dbReference type="PANTHER" id="PTHR11076">
    <property type="entry name" value="DNA REPAIR POLYMERASE UMUC / TRANSFERASE FAMILY MEMBER"/>
    <property type="match status" value="1"/>
</dbReference>
<dbReference type="InterPro" id="IPR050116">
    <property type="entry name" value="DNA_polymerase-Y"/>
</dbReference>
<dbReference type="FunFam" id="3.40.1170.60:FF:000012">
    <property type="entry name" value="Putative DNA-directed polymerase kappa"/>
    <property type="match status" value="1"/>
</dbReference>
<accession>A0AAE0BSL6</accession>
<dbReference type="GO" id="GO:0003887">
    <property type="term" value="F:DNA-directed DNA polymerase activity"/>
    <property type="evidence" value="ECO:0007669"/>
    <property type="project" value="TreeGrafter"/>
</dbReference>
<name>A0AAE0BSL6_9CHLO</name>
<dbReference type="GO" id="GO:0042276">
    <property type="term" value="P:error-prone translesion synthesis"/>
    <property type="evidence" value="ECO:0007669"/>
    <property type="project" value="TreeGrafter"/>
</dbReference>
<dbReference type="GO" id="GO:0005634">
    <property type="term" value="C:nucleus"/>
    <property type="evidence" value="ECO:0007669"/>
    <property type="project" value="TreeGrafter"/>
</dbReference>
<gene>
    <name evidence="2" type="ORF">CYMTET_48263</name>
</gene>
<dbReference type="Proteomes" id="UP001190700">
    <property type="component" value="Unassembled WGS sequence"/>
</dbReference>
<proteinExistence type="predicted"/>
<dbReference type="PROSITE" id="PS50173">
    <property type="entry name" value="UMUC"/>
    <property type="match status" value="1"/>
</dbReference>
<dbReference type="EMBL" id="LGRX02033258">
    <property type="protein sequence ID" value="KAK3242023.1"/>
    <property type="molecule type" value="Genomic_DNA"/>
</dbReference>
<dbReference type="FunFam" id="1.10.150.810:FF:000003">
    <property type="entry name" value="DNA polymerase kappa subunit"/>
    <property type="match status" value="1"/>
</dbReference>
<dbReference type="Gene3D" id="3.40.1170.60">
    <property type="match status" value="1"/>
</dbReference>
<evidence type="ECO:0000313" key="2">
    <source>
        <dbReference type="EMBL" id="KAK3242023.1"/>
    </source>
</evidence>
<dbReference type="GO" id="GO:0006281">
    <property type="term" value="P:DNA repair"/>
    <property type="evidence" value="ECO:0007669"/>
    <property type="project" value="InterPro"/>
</dbReference>
<dbReference type="InterPro" id="IPR043502">
    <property type="entry name" value="DNA/RNA_pol_sf"/>
</dbReference>
<feature type="domain" description="UmuC" evidence="1">
    <location>
        <begin position="101"/>
        <end position="205"/>
    </location>
</feature>
<reference evidence="2 3" key="1">
    <citation type="journal article" date="2015" name="Genome Biol. Evol.">
        <title>Comparative Genomics of a Bacterivorous Green Alga Reveals Evolutionary Causalities and Consequences of Phago-Mixotrophic Mode of Nutrition.</title>
        <authorList>
            <person name="Burns J.A."/>
            <person name="Paasch A."/>
            <person name="Narechania A."/>
            <person name="Kim E."/>
        </authorList>
    </citation>
    <scope>NUCLEOTIDE SEQUENCE [LARGE SCALE GENOMIC DNA]</scope>
    <source>
        <strain evidence="2 3">PLY_AMNH</strain>
    </source>
</reference>
<evidence type="ECO:0000313" key="3">
    <source>
        <dbReference type="Proteomes" id="UP001190700"/>
    </source>
</evidence>
<dbReference type="Pfam" id="PF00817">
    <property type="entry name" value="IMS"/>
    <property type="match status" value="1"/>
</dbReference>
<evidence type="ECO:0000259" key="1">
    <source>
        <dbReference type="PROSITE" id="PS50173"/>
    </source>
</evidence>